<keyword evidence="4" id="KW-1185">Reference proteome</keyword>
<dbReference type="PROSITE" id="PS50297">
    <property type="entry name" value="ANK_REP_REGION"/>
    <property type="match status" value="5"/>
</dbReference>
<dbReference type="PANTHER" id="PTHR24118:SF99">
    <property type="entry name" value="POTE ANKYRIN DOMAIN FAMILY MEMBER 3C-RELATED"/>
    <property type="match status" value="1"/>
</dbReference>
<evidence type="ECO:0000256" key="2">
    <source>
        <dbReference type="SAM" id="MobiDB-lite"/>
    </source>
</evidence>
<feature type="compositionally biased region" description="Polar residues" evidence="2">
    <location>
        <begin position="1"/>
        <end position="10"/>
    </location>
</feature>
<feature type="repeat" description="ANK" evidence="1">
    <location>
        <begin position="93"/>
        <end position="125"/>
    </location>
</feature>
<reference evidence="3 4" key="1">
    <citation type="journal article" date="2018" name="Mycol. Prog.">
        <title>Coniella lustricola, a new species from submerged detritus.</title>
        <authorList>
            <person name="Raudabaugh D.B."/>
            <person name="Iturriaga T."/>
            <person name="Carver A."/>
            <person name="Mondo S."/>
            <person name="Pangilinan J."/>
            <person name="Lipzen A."/>
            <person name="He G."/>
            <person name="Amirebrahimi M."/>
            <person name="Grigoriev I.V."/>
            <person name="Miller A.N."/>
        </authorList>
    </citation>
    <scope>NUCLEOTIDE SEQUENCE [LARGE SCALE GENOMIC DNA]</scope>
    <source>
        <strain evidence="3 4">B22-T-1</strain>
    </source>
</reference>
<sequence length="351" mass="36847">MSENSLSLAGSSEHMFDSNQPHPAPRIRPQFKTTIDEAWDPTAEPDEDNEEPLWTDLQLASRSGDLTSVKEILTCTAPERRAEIVNTPPRGYYGFTALQAACVRGHQDVVRVLLDAGADVHASGGNNLHRNAFEIACGQGNLEIVKTLVEAGAVVNPTRVTRYNGRTPIQAASSGNSANGDASQEIISLLLDRGADVNAPASDVAGMTALQAACFWGQTSIVRLLLGKKANVNAPAGKFKGFTALQAASFGGHAELVELLLEHGADVNAPGSQLKGGTALHAVVDRGHVEIVQTLLAAGADPNIGNGRRHGTGTSPRQTAFVLGRTEIGELLTRAGATGPFTGGQIAFGHW</sequence>
<feature type="region of interest" description="Disordered" evidence="2">
    <location>
        <begin position="1"/>
        <end position="51"/>
    </location>
</feature>
<gene>
    <name evidence="3" type="ORF">BD289DRAFT_479622</name>
</gene>
<feature type="repeat" description="ANK" evidence="1">
    <location>
        <begin position="164"/>
        <end position="202"/>
    </location>
</feature>
<evidence type="ECO:0000256" key="1">
    <source>
        <dbReference type="PROSITE-ProRule" id="PRU00023"/>
    </source>
</evidence>
<dbReference type="STRING" id="2025994.A0A2T3AII0"/>
<dbReference type="OrthoDB" id="4772757at2759"/>
<dbReference type="AlphaFoldDB" id="A0A2T3AII0"/>
<name>A0A2T3AII0_9PEZI</name>
<dbReference type="Pfam" id="PF00023">
    <property type="entry name" value="Ank"/>
    <property type="match status" value="1"/>
</dbReference>
<feature type="repeat" description="ANK" evidence="1">
    <location>
        <begin position="240"/>
        <end position="272"/>
    </location>
</feature>
<dbReference type="InParanoid" id="A0A2T3AII0"/>
<dbReference type="Proteomes" id="UP000241462">
    <property type="component" value="Unassembled WGS sequence"/>
</dbReference>
<accession>A0A2T3AII0</accession>
<feature type="repeat" description="ANK" evidence="1">
    <location>
        <begin position="275"/>
        <end position="307"/>
    </location>
</feature>
<dbReference type="SUPFAM" id="SSF48403">
    <property type="entry name" value="Ankyrin repeat"/>
    <property type="match status" value="1"/>
</dbReference>
<dbReference type="InterPro" id="IPR002110">
    <property type="entry name" value="Ankyrin_rpt"/>
</dbReference>
<evidence type="ECO:0000313" key="3">
    <source>
        <dbReference type="EMBL" id="PSR99244.1"/>
    </source>
</evidence>
<dbReference type="InterPro" id="IPR036770">
    <property type="entry name" value="Ankyrin_rpt-contain_sf"/>
</dbReference>
<dbReference type="SMART" id="SM00248">
    <property type="entry name" value="ANK"/>
    <property type="match status" value="7"/>
</dbReference>
<dbReference type="PRINTS" id="PR01415">
    <property type="entry name" value="ANKYRIN"/>
</dbReference>
<proteinExistence type="predicted"/>
<feature type="repeat" description="ANK" evidence="1">
    <location>
        <begin position="205"/>
        <end position="237"/>
    </location>
</feature>
<evidence type="ECO:0000313" key="4">
    <source>
        <dbReference type="Proteomes" id="UP000241462"/>
    </source>
</evidence>
<dbReference type="GO" id="GO:0005737">
    <property type="term" value="C:cytoplasm"/>
    <property type="evidence" value="ECO:0007669"/>
    <property type="project" value="TreeGrafter"/>
</dbReference>
<dbReference type="Gene3D" id="1.25.40.20">
    <property type="entry name" value="Ankyrin repeat-containing domain"/>
    <property type="match status" value="1"/>
</dbReference>
<dbReference type="Pfam" id="PF12796">
    <property type="entry name" value="Ank_2"/>
    <property type="match status" value="2"/>
</dbReference>
<feature type="compositionally biased region" description="Acidic residues" evidence="2">
    <location>
        <begin position="37"/>
        <end position="51"/>
    </location>
</feature>
<dbReference type="PROSITE" id="PS50088">
    <property type="entry name" value="ANK_REPEAT"/>
    <property type="match status" value="5"/>
</dbReference>
<organism evidence="3 4">
    <name type="scientific">Coniella lustricola</name>
    <dbReference type="NCBI Taxonomy" id="2025994"/>
    <lineage>
        <taxon>Eukaryota</taxon>
        <taxon>Fungi</taxon>
        <taxon>Dikarya</taxon>
        <taxon>Ascomycota</taxon>
        <taxon>Pezizomycotina</taxon>
        <taxon>Sordariomycetes</taxon>
        <taxon>Sordariomycetidae</taxon>
        <taxon>Diaporthales</taxon>
        <taxon>Schizoparmaceae</taxon>
        <taxon>Coniella</taxon>
    </lineage>
</organism>
<dbReference type="EMBL" id="KZ678385">
    <property type="protein sequence ID" value="PSR99244.1"/>
    <property type="molecule type" value="Genomic_DNA"/>
</dbReference>
<dbReference type="PANTHER" id="PTHR24118">
    <property type="entry name" value="POTE ANKYRIN DOMAIN"/>
    <property type="match status" value="1"/>
</dbReference>
<keyword evidence="1" id="KW-0040">ANK repeat</keyword>
<dbReference type="GO" id="GO:0005634">
    <property type="term" value="C:nucleus"/>
    <property type="evidence" value="ECO:0007669"/>
    <property type="project" value="TreeGrafter"/>
</dbReference>
<protein>
    <submittedName>
        <fullName evidence="3">Ankyrin repeat-containing domain protein</fullName>
    </submittedName>
</protein>